<dbReference type="RefSeq" id="WP_101831427.1">
    <property type="nucleotide sequence ID" value="NZ_FZMO01000112.1"/>
</dbReference>
<dbReference type="Pfam" id="PF00174">
    <property type="entry name" value="Oxidored_molyb"/>
    <property type="match status" value="1"/>
</dbReference>
<sequence length="204" mass="21393">MSSHPLRRVFTRRFTVLFAVPALLIAGAVALLPGTAAEAAGTTPSTQTAARPPAGHHPPIPAQGIFFVKGKVAHPARLTVADLARYPQYTQHVTFQSGTGPQTHTYTGAKLIDILTAAGPAFRADVKNDLLRYAVLVHASDGYEAVLSWPELVDGFGGTQALLASSEDGRSLATEGPRLTVPDDTKGGRYVSGLTSITLVRVGA</sequence>
<evidence type="ECO:0000313" key="2">
    <source>
        <dbReference type="EMBL" id="SNQ47605.1"/>
    </source>
</evidence>
<feature type="domain" description="Oxidoreductase molybdopterin-binding" evidence="1">
    <location>
        <begin position="67"/>
        <end position="175"/>
    </location>
</feature>
<name>A0A2I2KPK6_9ACTN</name>
<dbReference type="SUPFAM" id="SSF56524">
    <property type="entry name" value="Oxidoreductase molybdopterin-binding domain"/>
    <property type="match status" value="1"/>
</dbReference>
<dbReference type="InterPro" id="IPR000572">
    <property type="entry name" value="OxRdtase_Mopterin-bd_dom"/>
</dbReference>
<organism evidence="2 3">
    <name type="scientific">Frankia canadensis</name>
    <dbReference type="NCBI Taxonomy" id="1836972"/>
    <lineage>
        <taxon>Bacteria</taxon>
        <taxon>Bacillati</taxon>
        <taxon>Actinomycetota</taxon>
        <taxon>Actinomycetes</taxon>
        <taxon>Frankiales</taxon>
        <taxon>Frankiaceae</taxon>
        <taxon>Frankia</taxon>
    </lineage>
</organism>
<gene>
    <name evidence="2" type="ORF">FRACA_20001</name>
</gene>
<accession>A0A2I2KPK6</accession>
<dbReference type="AlphaFoldDB" id="A0A2I2KPK6"/>
<protein>
    <submittedName>
        <fullName evidence="2">Oxidoreductase molybdopterin binding domain-containing protein</fullName>
    </submittedName>
</protein>
<dbReference type="InterPro" id="IPR036374">
    <property type="entry name" value="OxRdtase_Mopterin-bd_sf"/>
</dbReference>
<reference evidence="2 3" key="1">
    <citation type="submission" date="2017-06" db="EMBL/GenBank/DDBJ databases">
        <authorList>
            <person name="Kim H.J."/>
            <person name="Triplett B.A."/>
        </authorList>
    </citation>
    <scope>NUCLEOTIDE SEQUENCE [LARGE SCALE GENOMIC DNA]</scope>
    <source>
        <strain evidence="2">FRACA_ARgP5</strain>
    </source>
</reference>
<dbReference type="Proteomes" id="UP000234331">
    <property type="component" value="Unassembled WGS sequence"/>
</dbReference>
<dbReference type="Gene3D" id="3.90.420.10">
    <property type="entry name" value="Oxidoreductase, molybdopterin-binding domain"/>
    <property type="match status" value="1"/>
</dbReference>
<dbReference type="OrthoDB" id="3577245at2"/>
<dbReference type="EMBL" id="FZMO01000112">
    <property type="protein sequence ID" value="SNQ47605.1"/>
    <property type="molecule type" value="Genomic_DNA"/>
</dbReference>
<keyword evidence="3" id="KW-1185">Reference proteome</keyword>
<evidence type="ECO:0000259" key="1">
    <source>
        <dbReference type="Pfam" id="PF00174"/>
    </source>
</evidence>
<evidence type="ECO:0000313" key="3">
    <source>
        <dbReference type="Proteomes" id="UP000234331"/>
    </source>
</evidence>
<proteinExistence type="predicted"/>